<dbReference type="InterPro" id="IPR036915">
    <property type="entry name" value="Cyclin-like_sf"/>
</dbReference>
<reference evidence="2 3" key="1">
    <citation type="submission" date="2016-10" db="EMBL/GenBank/DDBJ databases">
        <authorList>
            <person name="de Groot N.N."/>
        </authorList>
    </citation>
    <scope>NUCLEOTIDE SEQUENCE [LARGE SCALE GENOMIC DNA]</scope>
    <source>
        <strain evidence="3">EB21,IBRC-M 10013,KCTC 4048</strain>
    </source>
</reference>
<dbReference type="InterPro" id="IPR013150">
    <property type="entry name" value="TFIIB_cyclin"/>
</dbReference>
<evidence type="ECO:0000313" key="2">
    <source>
        <dbReference type="EMBL" id="SDN12491.1"/>
    </source>
</evidence>
<dbReference type="STRING" id="996166.SAMN05192554_11623"/>
<dbReference type="Proteomes" id="UP000199370">
    <property type="component" value="Unassembled WGS sequence"/>
</dbReference>
<sequence length="102" mass="11020">MYSARDQVENEEWLAEIEAAADRLDLSADARSYAVDMFLSSVPESDRSKGPAMAASLYAGALVASEGRSQTEVAEAAGVSRLSIQQRWKDVLESAGLQPPSW</sequence>
<dbReference type="Gene3D" id="1.10.472.10">
    <property type="entry name" value="Cyclin-like"/>
    <property type="match status" value="1"/>
</dbReference>
<proteinExistence type="predicted"/>
<keyword evidence="3" id="KW-1185">Reference proteome</keyword>
<dbReference type="SUPFAM" id="SSF47954">
    <property type="entry name" value="Cyclin-like"/>
    <property type="match status" value="1"/>
</dbReference>
<gene>
    <name evidence="2" type="ORF">SAMN05192554_11623</name>
</gene>
<name>A0A1G9YVB8_9EURY</name>
<feature type="domain" description="PH" evidence="1">
    <location>
        <begin position="1"/>
        <end position="22"/>
    </location>
</feature>
<dbReference type="OrthoDB" id="291244at2157"/>
<dbReference type="RefSeq" id="WP_089734736.1">
    <property type="nucleotide sequence ID" value="NZ_FNIA01000016.1"/>
</dbReference>
<evidence type="ECO:0000313" key="3">
    <source>
        <dbReference type="Proteomes" id="UP000199370"/>
    </source>
</evidence>
<dbReference type="InterPro" id="IPR001849">
    <property type="entry name" value="PH_domain"/>
</dbReference>
<dbReference type="Pfam" id="PF00382">
    <property type="entry name" value="TFIIB"/>
    <property type="match status" value="1"/>
</dbReference>
<evidence type="ECO:0000259" key="1">
    <source>
        <dbReference type="PROSITE" id="PS50003"/>
    </source>
</evidence>
<accession>A0A1G9YVB8</accession>
<dbReference type="EMBL" id="FNIA01000016">
    <property type="protein sequence ID" value="SDN12491.1"/>
    <property type="molecule type" value="Genomic_DNA"/>
</dbReference>
<organism evidence="2 3">
    <name type="scientific">Haloarchaeobius iranensis</name>
    <dbReference type="NCBI Taxonomy" id="996166"/>
    <lineage>
        <taxon>Archaea</taxon>
        <taxon>Methanobacteriati</taxon>
        <taxon>Methanobacteriota</taxon>
        <taxon>Stenosarchaea group</taxon>
        <taxon>Halobacteria</taxon>
        <taxon>Halobacteriales</taxon>
        <taxon>Halorubellaceae</taxon>
        <taxon>Haloarchaeobius</taxon>
    </lineage>
</organism>
<protein>
    <submittedName>
        <fullName evidence="2">Transcription factor TFIIB repeat-containing protein</fullName>
    </submittedName>
</protein>
<dbReference type="GO" id="GO:0017025">
    <property type="term" value="F:TBP-class protein binding"/>
    <property type="evidence" value="ECO:0007669"/>
    <property type="project" value="InterPro"/>
</dbReference>
<dbReference type="AlphaFoldDB" id="A0A1G9YVB8"/>
<dbReference type="PROSITE" id="PS50003">
    <property type="entry name" value="PH_DOMAIN"/>
    <property type="match status" value="1"/>
</dbReference>